<evidence type="ECO:0000256" key="5">
    <source>
        <dbReference type="SAM" id="MobiDB-lite"/>
    </source>
</evidence>
<dbReference type="Pfam" id="PF05351">
    <property type="entry name" value="GMP_PDE_delta"/>
    <property type="match status" value="2"/>
</dbReference>
<dbReference type="Proteomes" id="UP000070412">
    <property type="component" value="Unassembled WGS sequence"/>
</dbReference>
<name>A0A834VB30_SARSC</name>
<dbReference type="Gene3D" id="2.70.50.40">
    <property type="entry name" value="GMP phosphodiesterase, delta subunit"/>
    <property type="match status" value="1"/>
</dbReference>
<keyword evidence="3" id="KW-0653">Protein transport</keyword>
<feature type="compositionally biased region" description="Low complexity" evidence="5">
    <location>
        <begin position="1"/>
        <end position="18"/>
    </location>
</feature>
<proteinExistence type="inferred from homology"/>
<dbReference type="PANTHER" id="PTHR12951:SF1">
    <property type="entry name" value="PROTEIN UNC-119 HOMOLOG"/>
    <property type="match status" value="1"/>
</dbReference>
<accession>A0A834VB30</accession>
<sequence length="278" mass="31583">MRMSSSSLKISQSISSNKKSNKINRRKDGTKRFVSEEDLLTKEIITPDDVFNLNSITKGYLCCPADNIYEIEFTRFKIRDMESGTVLFEIVKSLTNSKPSQSIIQKSSDDPSSLTSSHTSNETQSPLQLPSSSSSSTNAPRAQASSFNNESNNHINDKSCTIGRFVRYNFTPDFLKLKTVGASIEFHVGSKPINSFRMIERHYFQDTLLKTFDFDFGFCIPNSINTCEHIYEFPLISSELCQEMITNPYETKSDSFYFVDDRLIMHNKADYSYTAGNL</sequence>
<organism evidence="7">
    <name type="scientific">Sarcoptes scabiei</name>
    <name type="common">Itch mite</name>
    <name type="synonym">Acarus scabiei</name>
    <dbReference type="NCBI Taxonomy" id="52283"/>
    <lineage>
        <taxon>Eukaryota</taxon>
        <taxon>Metazoa</taxon>
        <taxon>Ecdysozoa</taxon>
        <taxon>Arthropoda</taxon>
        <taxon>Chelicerata</taxon>
        <taxon>Arachnida</taxon>
        <taxon>Acari</taxon>
        <taxon>Acariformes</taxon>
        <taxon>Sarcoptiformes</taxon>
        <taxon>Astigmata</taxon>
        <taxon>Psoroptidia</taxon>
        <taxon>Sarcoptoidea</taxon>
        <taxon>Sarcoptidae</taxon>
        <taxon>Sarcoptinae</taxon>
        <taxon>Sarcoptes</taxon>
    </lineage>
</organism>
<dbReference type="InterPro" id="IPR014756">
    <property type="entry name" value="Ig_E-set"/>
</dbReference>
<dbReference type="GO" id="GO:0008289">
    <property type="term" value="F:lipid binding"/>
    <property type="evidence" value="ECO:0007669"/>
    <property type="project" value="UniProtKB-KW"/>
</dbReference>
<dbReference type="InterPro" id="IPR037036">
    <property type="entry name" value="PDED_dom_sf"/>
</dbReference>
<evidence type="ECO:0000313" key="9">
    <source>
        <dbReference type="Proteomes" id="UP000070412"/>
    </source>
</evidence>
<keyword evidence="4" id="KW-0446">Lipid-binding</keyword>
<dbReference type="GO" id="GO:0005929">
    <property type="term" value="C:cilium"/>
    <property type="evidence" value="ECO:0007669"/>
    <property type="project" value="TreeGrafter"/>
</dbReference>
<dbReference type="AlphaFoldDB" id="A0A834VB30"/>
<evidence type="ECO:0000256" key="1">
    <source>
        <dbReference type="ARBA" id="ARBA00008102"/>
    </source>
</evidence>
<dbReference type="GO" id="GO:0007399">
    <property type="term" value="P:nervous system development"/>
    <property type="evidence" value="ECO:0007669"/>
    <property type="project" value="TreeGrafter"/>
</dbReference>
<feature type="region of interest" description="Disordered" evidence="5">
    <location>
        <begin position="1"/>
        <end position="28"/>
    </location>
</feature>
<dbReference type="GO" id="GO:0042953">
    <property type="term" value="P:lipoprotein transport"/>
    <property type="evidence" value="ECO:0007669"/>
    <property type="project" value="TreeGrafter"/>
</dbReference>
<dbReference type="GO" id="GO:0060271">
    <property type="term" value="P:cilium assembly"/>
    <property type="evidence" value="ECO:0007669"/>
    <property type="project" value="TreeGrafter"/>
</dbReference>
<gene>
    <name evidence="7" type="ORF">SSS_8235</name>
</gene>
<evidence type="ECO:0000256" key="4">
    <source>
        <dbReference type="ARBA" id="ARBA00023121"/>
    </source>
</evidence>
<reference evidence="7" key="2">
    <citation type="submission" date="2020-01" db="EMBL/GenBank/DDBJ databases">
        <authorList>
            <person name="Korhonen P.K.K."/>
            <person name="Guangxu M.G."/>
            <person name="Wang T.W."/>
            <person name="Stroehlein A.J.S."/>
            <person name="Young N.D."/>
            <person name="Ang C.-S.A."/>
            <person name="Fernando D.W.F."/>
            <person name="Lu H.L."/>
            <person name="Taylor S.T."/>
            <person name="Ehtesham M.E.M."/>
            <person name="Najaraj S.H.N."/>
            <person name="Harsha G.H.G."/>
            <person name="Madugundu A.M."/>
            <person name="Renuse S.R."/>
            <person name="Holt D.H."/>
            <person name="Pandey A.P."/>
            <person name="Papenfuss A.P."/>
            <person name="Gasser R.B.G."/>
            <person name="Fischer K.F."/>
        </authorList>
    </citation>
    <scope>NUCLEOTIDE SEQUENCE</scope>
    <source>
        <strain evidence="7">SSS_KF_BRIS2020</strain>
    </source>
</reference>
<keyword evidence="2" id="KW-0813">Transport</keyword>
<dbReference type="EnsemblMetazoa" id="SSS_8235s_mrna">
    <property type="protein sequence ID" value="KAF7489030.1"/>
    <property type="gene ID" value="SSS_8235"/>
</dbReference>
<feature type="compositionally biased region" description="Low complexity" evidence="5">
    <location>
        <begin position="99"/>
        <end position="136"/>
    </location>
</feature>
<evidence type="ECO:0000256" key="3">
    <source>
        <dbReference type="ARBA" id="ARBA00022927"/>
    </source>
</evidence>
<dbReference type="SUPFAM" id="SSF81296">
    <property type="entry name" value="E set domains"/>
    <property type="match status" value="1"/>
</dbReference>
<evidence type="ECO:0000259" key="6">
    <source>
        <dbReference type="Pfam" id="PF05351"/>
    </source>
</evidence>
<evidence type="ECO:0000313" key="7">
    <source>
        <dbReference type="EMBL" id="KAF7489030.1"/>
    </source>
</evidence>
<feature type="region of interest" description="Disordered" evidence="5">
    <location>
        <begin position="99"/>
        <end position="152"/>
    </location>
</feature>
<evidence type="ECO:0000256" key="2">
    <source>
        <dbReference type="ARBA" id="ARBA00022448"/>
    </source>
</evidence>
<dbReference type="EMBL" id="WVUK01000065">
    <property type="protein sequence ID" value="KAF7489030.1"/>
    <property type="molecule type" value="Genomic_DNA"/>
</dbReference>
<comment type="similarity">
    <text evidence="1">Belongs to the PDE6D/unc-119 family.</text>
</comment>
<dbReference type="InterPro" id="IPR051519">
    <property type="entry name" value="PDE6D_unc-119_myristoyl-bd"/>
</dbReference>
<reference evidence="9" key="1">
    <citation type="journal article" date="2020" name="PLoS Negl. Trop. Dis.">
        <title>High-quality nuclear genome for Sarcoptes scabiei-A critical resource for a neglected parasite.</title>
        <authorList>
            <person name="Korhonen P.K."/>
            <person name="Gasser R.B."/>
            <person name="Ma G."/>
            <person name="Wang T."/>
            <person name="Stroehlein A.J."/>
            <person name="Young N.D."/>
            <person name="Ang C.S."/>
            <person name="Fernando D.D."/>
            <person name="Lu H.C."/>
            <person name="Taylor S."/>
            <person name="Reynolds S.L."/>
            <person name="Mofiz E."/>
            <person name="Najaraj S.H."/>
            <person name="Gowda H."/>
            <person name="Madugundu A."/>
            <person name="Renuse S."/>
            <person name="Holt D."/>
            <person name="Pandey A."/>
            <person name="Papenfuss A.T."/>
            <person name="Fischer K."/>
        </authorList>
    </citation>
    <scope>NUCLEOTIDE SEQUENCE [LARGE SCALE GENOMIC DNA]</scope>
</reference>
<keyword evidence="9" id="KW-1185">Reference proteome</keyword>
<feature type="domain" description="GMP phosphodiesterase delta subunit" evidence="6">
    <location>
        <begin position="66"/>
        <end position="104"/>
    </location>
</feature>
<feature type="compositionally biased region" description="Polar residues" evidence="5">
    <location>
        <begin position="137"/>
        <end position="152"/>
    </location>
</feature>
<dbReference type="InterPro" id="IPR008015">
    <property type="entry name" value="PDED_dom"/>
</dbReference>
<dbReference type="OrthoDB" id="10248777at2759"/>
<reference evidence="8" key="3">
    <citation type="submission" date="2022-06" db="UniProtKB">
        <authorList>
            <consortium name="EnsemblMetazoa"/>
        </authorList>
    </citation>
    <scope>IDENTIFICATION</scope>
</reference>
<protein>
    <recommendedName>
        <fullName evidence="6">GMP phosphodiesterase delta subunit domain-containing protein</fullName>
    </recommendedName>
</protein>
<dbReference type="PANTHER" id="PTHR12951">
    <property type="entry name" value="RETINAL PROTEIN 4"/>
    <property type="match status" value="1"/>
</dbReference>
<evidence type="ECO:0000313" key="8">
    <source>
        <dbReference type="EnsemblMetazoa" id="KAF7489030.1"/>
    </source>
</evidence>
<feature type="domain" description="GMP phosphodiesterase delta subunit" evidence="6">
    <location>
        <begin position="150"/>
        <end position="273"/>
    </location>
</feature>